<evidence type="ECO:0000313" key="1">
    <source>
        <dbReference type="EMBL" id="CAN0266644.1"/>
    </source>
</evidence>
<reference evidence="1" key="1">
    <citation type="submission" date="2023-05" db="EMBL/GenBank/DDBJ databases">
        <authorList>
            <consortium name="ELIXIR-Norway"/>
        </authorList>
    </citation>
    <scope>NUCLEOTIDE SEQUENCE</scope>
</reference>
<accession>A0AC59Z761</accession>
<sequence>MGTPSSQYLGAIKSQTVQEGEPSSQPQSRRERKVGPWAPRTPVPASSLGHLLQKKMIKIPGLKQILQFSMYNTNIQSISAQYTASKAQISREQMNYSANVAALSVHAQNIK</sequence>
<dbReference type="EMBL" id="OX596109">
    <property type="protein sequence ID" value="CAN0266644.1"/>
    <property type="molecule type" value="Genomic_DNA"/>
</dbReference>
<proteinExistence type="predicted"/>
<name>A0AC59Z761_RANTA</name>
<evidence type="ECO:0000313" key="2">
    <source>
        <dbReference type="Proteomes" id="UP001162501"/>
    </source>
</evidence>
<gene>
    <name evidence="1" type="ORF">MRATA1EN22A_LOCUS14598</name>
</gene>
<reference evidence="1" key="2">
    <citation type="submission" date="2025-03" db="EMBL/GenBank/DDBJ databases">
        <authorList>
            <consortium name="ELIXIR-Norway"/>
            <consortium name="Elixir Norway"/>
        </authorList>
    </citation>
    <scope>NUCLEOTIDE SEQUENCE</scope>
</reference>
<organism evidence="1 2">
    <name type="scientific">Rangifer tarandus platyrhynchus</name>
    <name type="common">Svalbard reindeer</name>
    <dbReference type="NCBI Taxonomy" id="3082113"/>
    <lineage>
        <taxon>Eukaryota</taxon>
        <taxon>Metazoa</taxon>
        <taxon>Chordata</taxon>
        <taxon>Craniata</taxon>
        <taxon>Vertebrata</taxon>
        <taxon>Euteleostomi</taxon>
        <taxon>Mammalia</taxon>
        <taxon>Eutheria</taxon>
        <taxon>Laurasiatheria</taxon>
        <taxon>Artiodactyla</taxon>
        <taxon>Ruminantia</taxon>
        <taxon>Pecora</taxon>
        <taxon>Cervidae</taxon>
        <taxon>Odocoileinae</taxon>
        <taxon>Rangifer</taxon>
    </lineage>
</organism>
<protein>
    <submittedName>
        <fullName evidence="1">Uncharacterized protein</fullName>
    </submittedName>
</protein>
<dbReference type="Proteomes" id="UP001162501">
    <property type="component" value="Chromosome 25"/>
</dbReference>